<reference evidence="1" key="1">
    <citation type="submission" date="2020-03" db="EMBL/GenBank/DDBJ databases">
        <title>The deep terrestrial virosphere.</title>
        <authorList>
            <person name="Holmfeldt K."/>
            <person name="Nilsson E."/>
            <person name="Simone D."/>
            <person name="Lopez-Fernandez M."/>
            <person name="Wu X."/>
            <person name="de Brujin I."/>
            <person name="Lundin D."/>
            <person name="Andersson A."/>
            <person name="Bertilsson S."/>
            <person name="Dopson M."/>
        </authorList>
    </citation>
    <scope>NUCLEOTIDE SEQUENCE</scope>
    <source>
        <strain evidence="2">MM171A02238</strain>
        <strain evidence="1">MM171B01273</strain>
    </source>
</reference>
<protein>
    <submittedName>
        <fullName evidence="1">Uncharacterized protein</fullName>
    </submittedName>
</protein>
<organism evidence="1">
    <name type="scientific">viral metagenome</name>
    <dbReference type="NCBI Taxonomy" id="1070528"/>
    <lineage>
        <taxon>unclassified sequences</taxon>
        <taxon>metagenomes</taxon>
        <taxon>organismal metagenomes</taxon>
    </lineage>
</organism>
<sequence>MPVKLGTAHVTEDSYRIRVSGKKCAPQSFRNVTVSKTKGIKGLMCCPAGKFSKGRCEVGEMHYKTIIYDKKKWTESEAEKHAKKRFM</sequence>
<dbReference type="AlphaFoldDB" id="A0A6M3M5K3"/>
<dbReference type="EMBL" id="MT143783">
    <property type="protein sequence ID" value="QJB02434.1"/>
    <property type="molecule type" value="Genomic_DNA"/>
</dbReference>
<name>A0A6M3M5K3_9ZZZZ</name>
<evidence type="ECO:0000313" key="2">
    <source>
        <dbReference type="EMBL" id="QJH92929.1"/>
    </source>
</evidence>
<evidence type="ECO:0000313" key="1">
    <source>
        <dbReference type="EMBL" id="QJB02434.1"/>
    </source>
</evidence>
<accession>A0A6M3M5K3</accession>
<proteinExistence type="predicted"/>
<gene>
    <name evidence="2" type="ORF">MM171A02238_0004</name>
    <name evidence="1" type="ORF">MM171B01273_0010</name>
</gene>
<dbReference type="EMBL" id="MT143932">
    <property type="protein sequence ID" value="QJH92929.1"/>
    <property type="molecule type" value="Genomic_DNA"/>
</dbReference>